<sequence>MSHIFDFLNELKDNNNREWFNDNKDRYKAALGEFEEVVAQLIASVGQFDDSVRLLEPKECIFRIYKDIRFSKNKEPYKTNMGAYLARGGRKSRFSGYYAHFEPNGSFVSGGIYMPEPAVLNRVREDIDLYYDDLINITNSPSFQKFFPELHGDKLKTTPKGYSKDNPAAEILKHKSLYVYRSLSNSQVDSPSYIATATETFRVLKPFNDFLNRAIEDL</sequence>
<organism evidence="1 2">
    <name type="scientific">Acetobacteroides hydrogenigenes</name>
    <dbReference type="NCBI Taxonomy" id="979970"/>
    <lineage>
        <taxon>Bacteria</taxon>
        <taxon>Pseudomonadati</taxon>
        <taxon>Bacteroidota</taxon>
        <taxon>Bacteroidia</taxon>
        <taxon>Bacteroidales</taxon>
        <taxon>Rikenellaceae</taxon>
        <taxon>Acetobacteroides</taxon>
    </lineage>
</organism>
<dbReference type="PANTHER" id="PTHR36452">
    <property type="entry name" value="CHROMOSOME 12, WHOLE GENOME SHOTGUN SEQUENCE"/>
    <property type="match status" value="1"/>
</dbReference>
<comment type="caution">
    <text evidence="1">The sequence shown here is derived from an EMBL/GenBank/DDBJ whole genome shotgun (WGS) entry which is preliminary data.</text>
</comment>
<dbReference type="AlphaFoldDB" id="A0A4R2EX17"/>
<reference evidence="1 2" key="1">
    <citation type="submission" date="2019-03" db="EMBL/GenBank/DDBJ databases">
        <title>Genomic Encyclopedia of Archaeal and Bacterial Type Strains, Phase II (KMG-II): from individual species to whole genera.</title>
        <authorList>
            <person name="Goeker M."/>
        </authorList>
    </citation>
    <scope>NUCLEOTIDE SEQUENCE [LARGE SCALE GENOMIC DNA]</scope>
    <source>
        <strain evidence="1 2">RL-C</strain>
    </source>
</reference>
<name>A0A4R2EX17_9BACT</name>
<gene>
    <name evidence="1" type="ORF">CLV25_10275</name>
</gene>
<evidence type="ECO:0000313" key="1">
    <source>
        <dbReference type="EMBL" id="TCN72112.1"/>
    </source>
</evidence>
<evidence type="ECO:0000313" key="2">
    <source>
        <dbReference type="Proteomes" id="UP000294830"/>
    </source>
</evidence>
<dbReference type="NCBIfam" id="TIGR02453">
    <property type="entry name" value="TIGR02453 family protein"/>
    <property type="match status" value="1"/>
</dbReference>
<dbReference type="OrthoDB" id="9794241at2"/>
<proteinExistence type="predicted"/>
<dbReference type="EMBL" id="SLWB01000002">
    <property type="protein sequence ID" value="TCN72112.1"/>
    <property type="molecule type" value="Genomic_DNA"/>
</dbReference>
<keyword evidence="2" id="KW-1185">Reference proteome</keyword>
<dbReference type="PIRSF" id="PIRSF028451">
    <property type="entry name" value="UCP028451"/>
    <property type="match status" value="1"/>
</dbReference>
<accession>A0A4R2EX17</accession>
<dbReference type="PANTHER" id="PTHR36452:SF1">
    <property type="entry name" value="DUF2461 DOMAIN-CONTAINING PROTEIN"/>
    <property type="match status" value="1"/>
</dbReference>
<dbReference type="Proteomes" id="UP000294830">
    <property type="component" value="Unassembled WGS sequence"/>
</dbReference>
<dbReference type="Pfam" id="PF09365">
    <property type="entry name" value="DUF2461"/>
    <property type="match status" value="1"/>
</dbReference>
<protein>
    <submittedName>
        <fullName evidence="1">Uncharacterized protein (TIGR02453 family)</fullName>
    </submittedName>
</protein>
<dbReference type="InterPro" id="IPR012808">
    <property type="entry name" value="CHP02453"/>
</dbReference>
<dbReference type="RefSeq" id="WP_131838181.1">
    <property type="nucleotide sequence ID" value="NZ_SLWB01000002.1"/>
</dbReference>
<dbReference type="InterPro" id="IPR015996">
    <property type="entry name" value="UCP028451"/>
</dbReference>